<dbReference type="Gene3D" id="3.80.10.10">
    <property type="entry name" value="Ribonuclease Inhibitor"/>
    <property type="match status" value="1"/>
</dbReference>
<evidence type="ECO:0000313" key="2">
    <source>
        <dbReference type="Proteomes" id="UP000623687"/>
    </source>
</evidence>
<gene>
    <name evidence="1" type="ORF">PC9H_003225</name>
</gene>
<accession>A0A8H7A0J1</accession>
<organism evidence="1 2">
    <name type="scientific">Pleurotus ostreatus</name>
    <name type="common">Oyster mushroom</name>
    <name type="synonym">White-rot fungus</name>
    <dbReference type="NCBI Taxonomy" id="5322"/>
    <lineage>
        <taxon>Eukaryota</taxon>
        <taxon>Fungi</taxon>
        <taxon>Dikarya</taxon>
        <taxon>Basidiomycota</taxon>
        <taxon>Agaricomycotina</taxon>
        <taxon>Agaricomycetes</taxon>
        <taxon>Agaricomycetidae</taxon>
        <taxon>Agaricales</taxon>
        <taxon>Pleurotineae</taxon>
        <taxon>Pleurotaceae</taxon>
        <taxon>Pleurotus</taxon>
    </lineage>
</organism>
<dbReference type="InterPro" id="IPR032675">
    <property type="entry name" value="LRR_dom_sf"/>
</dbReference>
<dbReference type="EMBL" id="JACETU010000002">
    <property type="protein sequence ID" value="KAF7436392.1"/>
    <property type="molecule type" value="Genomic_DNA"/>
</dbReference>
<dbReference type="GeneID" id="59373043"/>
<proteinExistence type="predicted"/>
<evidence type="ECO:0008006" key="3">
    <source>
        <dbReference type="Google" id="ProtNLM"/>
    </source>
</evidence>
<dbReference type="VEuPathDB" id="FungiDB:PC9H_003225"/>
<name>A0A8H7A0J1_PLEOS</name>
<dbReference type="Proteomes" id="UP000623687">
    <property type="component" value="Unassembled WGS sequence"/>
</dbReference>
<dbReference type="CDD" id="cd09917">
    <property type="entry name" value="F-box_SF"/>
    <property type="match status" value="1"/>
</dbReference>
<dbReference type="InterPro" id="IPR036047">
    <property type="entry name" value="F-box-like_dom_sf"/>
</dbReference>
<dbReference type="AlphaFoldDB" id="A0A8H7A0J1"/>
<evidence type="ECO:0000313" key="1">
    <source>
        <dbReference type="EMBL" id="KAF7436392.1"/>
    </source>
</evidence>
<keyword evidence="2" id="KW-1185">Reference proteome</keyword>
<dbReference type="OrthoDB" id="2745898at2759"/>
<dbReference type="SUPFAM" id="SSF52047">
    <property type="entry name" value="RNI-like"/>
    <property type="match status" value="1"/>
</dbReference>
<reference evidence="1" key="1">
    <citation type="submission" date="2019-07" db="EMBL/GenBank/DDBJ databases">
        <authorList>
            <person name="Palmer J.M."/>
        </authorList>
    </citation>
    <scope>NUCLEOTIDE SEQUENCE</scope>
    <source>
        <strain evidence="1">PC9</strain>
    </source>
</reference>
<dbReference type="SUPFAM" id="SSF81383">
    <property type="entry name" value="F-box domain"/>
    <property type="match status" value="1"/>
</dbReference>
<protein>
    <recommendedName>
        <fullName evidence="3">F-box domain-containing protein</fullName>
    </recommendedName>
</protein>
<dbReference type="RefSeq" id="XP_036634291.1">
    <property type="nucleotide sequence ID" value="XM_036772818.1"/>
</dbReference>
<comment type="caution">
    <text evidence="1">The sequence shown here is derived from an EMBL/GenBank/DDBJ whole genome shotgun (WGS) entry which is preliminary data.</text>
</comment>
<sequence>MAQGKEQKLPIELIHHIISLVDGRSNLAACSRLVCRDWSEVCRPYIFDNYTIFLKGDNIVSRLLFLHFTTPHLSEYIAHVDLAWNTSAGFLPDWIPKCFRRFKNLRSLYLDEGITSLSSIPLPLALGITSLLSAPRIKELSILEWAIAEDSSELVAMLASCCKTLERLMLQGTYVCDTPTNSVGSALITAPPSIVFMEALRSLELFQTCHPTLDTCLRCPKLESLEIRTPTVIWQLPTWVPDGLQELSIYSTARRFVPNLGKIIHPALLAIRVSGYYPYPMFTSWIQECINLLPFPDRLRRFKIHIGQLGIWSEVPYPQLSDYGVLLRILQQLLAHGSLERIDLKIVITMEAHTRPAWEAGDQAREASKLLVGLAPLLEAKVLHAVFIFQRWRNMDLEVLWSWSEPYFKAPRKCVVTDSIQQGLKHPSSAND</sequence>